<evidence type="ECO:0000259" key="1">
    <source>
        <dbReference type="Pfam" id="PF00656"/>
    </source>
</evidence>
<proteinExistence type="predicted"/>
<protein>
    <recommendedName>
        <fullName evidence="1">Peptidase C14 caspase domain-containing protein</fullName>
    </recommendedName>
</protein>
<dbReference type="EMBL" id="MK500396">
    <property type="protein sequence ID" value="QBK88734.1"/>
    <property type="molecule type" value="Genomic_DNA"/>
</dbReference>
<evidence type="ECO:0000313" key="2">
    <source>
        <dbReference type="EMBL" id="QBK88734.1"/>
    </source>
</evidence>
<dbReference type="InterPro" id="IPR050452">
    <property type="entry name" value="Metacaspase"/>
</dbReference>
<reference evidence="2" key="1">
    <citation type="journal article" date="2019" name="MBio">
        <title>Virus Genomes from Deep Sea Sediments Expand the Ocean Megavirome and Support Independent Origins of Viral Gigantism.</title>
        <authorList>
            <person name="Backstrom D."/>
            <person name="Yutin N."/>
            <person name="Jorgensen S.L."/>
            <person name="Dharamshi J."/>
            <person name="Homa F."/>
            <person name="Zaremba-Niedwiedzka K."/>
            <person name="Spang A."/>
            <person name="Wolf Y.I."/>
            <person name="Koonin E.V."/>
            <person name="Ettema T.J."/>
        </authorList>
    </citation>
    <scope>NUCLEOTIDE SEQUENCE</scope>
</reference>
<dbReference type="PANTHER" id="PTHR48104:SF30">
    <property type="entry name" value="METACASPASE-1"/>
    <property type="match status" value="1"/>
</dbReference>
<sequence>MYAILIEADPSSSLGGSCLRDLWNTATYLHKKYSSMSIFVYTNKQLTHTNLSKFPNICKFNVIHDFKNQLKNVMNNVNNGDTVFVLISGHGYQTPDRNNDETDGRDEYIRTNSGVLLDDDIHKIFISKNTKASLVKFVGLCDTCRSGTMFDLDNTWNGQTNINPKIYALGACQDNQLAACDIAEHVGFGGALTVHMLEHDYLSMLIDGDINDIKKVYHGMKKILSAFGQVPVFQYN</sequence>
<dbReference type="PANTHER" id="PTHR48104">
    <property type="entry name" value="METACASPASE-4"/>
    <property type="match status" value="1"/>
</dbReference>
<dbReference type="Gene3D" id="3.40.50.1460">
    <property type="match status" value="1"/>
</dbReference>
<dbReference type="GO" id="GO:0006508">
    <property type="term" value="P:proteolysis"/>
    <property type="evidence" value="ECO:0007669"/>
    <property type="project" value="InterPro"/>
</dbReference>
<dbReference type="InterPro" id="IPR011600">
    <property type="entry name" value="Pept_C14_caspase"/>
</dbReference>
<name>A0A481Z1T3_9VIRU</name>
<accession>A0A481Z1T3</accession>
<dbReference type="GO" id="GO:0004197">
    <property type="term" value="F:cysteine-type endopeptidase activity"/>
    <property type="evidence" value="ECO:0007669"/>
    <property type="project" value="InterPro"/>
</dbReference>
<feature type="domain" description="Peptidase C14 caspase" evidence="1">
    <location>
        <begin position="64"/>
        <end position="200"/>
    </location>
</feature>
<dbReference type="Pfam" id="PF00656">
    <property type="entry name" value="Peptidase_C14"/>
    <property type="match status" value="1"/>
</dbReference>
<gene>
    <name evidence="2" type="ORF">LCMiAC01_04160</name>
</gene>
<organism evidence="2">
    <name type="scientific">Mimivirus LCMiAC01</name>
    <dbReference type="NCBI Taxonomy" id="2506608"/>
    <lineage>
        <taxon>Viruses</taxon>
        <taxon>Varidnaviria</taxon>
        <taxon>Bamfordvirae</taxon>
        <taxon>Nucleocytoviricota</taxon>
        <taxon>Megaviricetes</taxon>
        <taxon>Imitervirales</taxon>
        <taxon>Mimiviridae</taxon>
        <taxon>Klosneuvirinae</taxon>
    </lineage>
</organism>